<organism evidence="1 2">
    <name type="scientific">Pristionchus fissidentatus</name>
    <dbReference type="NCBI Taxonomy" id="1538716"/>
    <lineage>
        <taxon>Eukaryota</taxon>
        <taxon>Metazoa</taxon>
        <taxon>Ecdysozoa</taxon>
        <taxon>Nematoda</taxon>
        <taxon>Chromadorea</taxon>
        <taxon>Rhabditida</taxon>
        <taxon>Rhabditina</taxon>
        <taxon>Diplogasteromorpha</taxon>
        <taxon>Diplogasteroidea</taxon>
        <taxon>Neodiplogasteridae</taxon>
        <taxon>Pristionchus</taxon>
    </lineage>
</organism>
<accession>A0AAV5W6E1</accession>
<comment type="caution">
    <text evidence="1">The sequence shown here is derived from an EMBL/GenBank/DDBJ whole genome shotgun (WGS) entry which is preliminary data.</text>
</comment>
<feature type="non-terminal residue" evidence="1">
    <location>
        <position position="78"/>
    </location>
</feature>
<reference evidence="1" key="1">
    <citation type="submission" date="2023-10" db="EMBL/GenBank/DDBJ databases">
        <title>Genome assembly of Pristionchus species.</title>
        <authorList>
            <person name="Yoshida K."/>
            <person name="Sommer R.J."/>
        </authorList>
    </citation>
    <scope>NUCLEOTIDE SEQUENCE</scope>
    <source>
        <strain evidence="1">RS5133</strain>
    </source>
</reference>
<name>A0AAV5W6E1_9BILA</name>
<sequence length="78" mass="9064">IRWLPFPDKLRFAQACRTYGELVNECLRFAELRFSSVRIFVLGSGTIRVRATLGDDDGVVFFPRVEERTENATKKRNK</sequence>
<protein>
    <submittedName>
        <fullName evidence="1">Uncharacterized protein</fullName>
    </submittedName>
</protein>
<dbReference type="Proteomes" id="UP001432322">
    <property type="component" value="Unassembled WGS sequence"/>
</dbReference>
<proteinExistence type="predicted"/>
<feature type="non-terminal residue" evidence="1">
    <location>
        <position position="1"/>
    </location>
</feature>
<dbReference type="EMBL" id="BTSY01000005">
    <property type="protein sequence ID" value="GMT26309.1"/>
    <property type="molecule type" value="Genomic_DNA"/>
</dbReference>
<dbReference type="AlphaFoldDB" id="A0AAV5W6E1"/>
<evidence type="ECO:0000313" key="1">
    <source>
        <dbReference type="EMBL" id="GMT26309.1"/>
    </source>
</evidence>
<keyword evidence="2" id="KW-1185">Reference proteome</keyword>
<gene>
    <name evidence="1" type="ORF">PFISCL1PPCAC_17606</name>
</gene>
<evidence type="ECO:0000313" key="2">
    <source>
        <dbReference type="Proteomes" id="UP001432322"/>
    </source>
</evidence>